<accession>A0A3S4H3H4</accession>
<name>A0A3S4H3H4_SERRU</name>
<evidence type="ECO:0000313" key="1">
    <source>
        <dbReference type="EMBL" id="VEA68665.1"/>
    </source>
</evidence>
<dbReference type="EMBL" id="LR134155">
    <property type="protein sequence ID" value="VEA68665.1"/>
    <property type="molecule type" value="Genomic_DNA"/>
</dbReference>
<reference evidence="1 2" key="1">
    <citation type="submission" date="2018-12" db="EMBL/GenBank/DDBJ databases">
        <authorList>
            <consortium name="Pathogen Informatics"/>
        </authorList>
    </citation>
    <scope>NUCLEOTIDE SEQUENCE [LARGE SCALE GENOMIC DNA]</scope>
    <source>
        <strain evidence="1 2">NCTC9419</strain>
    </source>
</reference>
<dbReference type="Proteomes" id="UP000271603">
    <property type="component" value="Chromosome"/>
</dbReference>
<dbReference type="AlphaFoldDB" id="A0A3S4H3H4"/>
<dbReference type="Gene3D" id="3.30.70.360">
    <property type="match status" value="1"/>
</dbReference>
<proteinExistence type="predicted"/>
<organism evidence="1 2">
    <name type="scientific">Serratia rubidaea</name>
    <name type="common">Serratia marinorubra</name>
    <dbReference type="NCBI Taxonomy" id="61652"/>
    <lineage>
        <taxon>Bacteria</taxon>
        <taxon>Pseudomonadati</taxon>
        <taxon>Pseudomonadota</taxon>
        <taxon>Gammaproteobacteria</taxon>
        <taxon>Enterobacterales</taxon>
        <taxon>Yersiniaceae</taxon>
        <taxon>Serratia</taxon>
    </lineage>
</organism>
<sequence>MLAYQTGNPQRPMNAIPASATAVCQLRFVVGTDWQRLVEHLQAHLQAHGFDHVEVEWLHGTPRPASILRIRWCTGRSVLCSAPAVKTGAAA</sequence>
<protein>
    <submittedName>
        <fullName evidence="1">Uncharacterized protein</fullName>
    </submittedName>
</protein>
<gene>
    <name evidence="1" type="ORF">NCTC9419_00551</name>
</gene>
<evidence type="ECO:0000313" key="2">
    <source>
        <dbReference type="Proteomes" id="UP000271603"/>
    </source>
</evidence>